<dbReference type="EMBL" id="KB201890">
    <property type="protein sequence ID" value="ESO94022.1"/>
    <property type="molecule type" value="Genomic_DNA"/>
</dbReference>
<dbReference type="RefSeq" id="XP_009055631.1">
    <property type="nucleotide sequence ID" value="XM_009057383.1"/>
</dbReference>
<dbReference type="GO" id="GO:0016020">
    <property type="term" value="C:membrane"/>
    <property type="evidence" value="ECO:0007669"/>
    <property type="project" value="UniProtKB-SubCell"/>
</dbReference>
<dbReference type="PROSITE" id="PS50850">
    <property type="entry name" value="MFS"/>
    <property type="match status" value="1"/>
</dbReference>
<feature type="transmembrane region" description="Helical" evidence="7">
    <location>
        <begin position="358"/>
        <end position="377"/>
    </location>
</feature>
<name>V4AB53_LOTGI</name>
<evidence type="ECO:0000256" key="1">
    <source>
        <dbReference type="ARBA" id="ARBA00004141"/>
    </source>
</evidence>
<feature type="transmembrane region" description="Helical" evidence="7">
    <location>
        <begin position="267"/>
        <end position="286"/>
    </location>
</feature>
<feature type="transmembrane region" description="Helical" evidence="7">
    <location>
        <begin position="291"/>
        <end position="311"/>
    </location>
</feature>
<feature type="transmembrane region" description="Helical" evidence="7">
    <location>
        <begin position="37"/>
        <end position="57"/>
    </location>
</feature>
<reference evidence="9 10" key="1">
    <citation type="journal article" date="2013" name="Nature">
        <title>Insights into bilaterian evolution from three spiralian genomes.</title>
        <authorList>
            <person name="Simakov O."/>
            <person name="Marletaz F."/>
            <person name="Cho S.J."/>
            <person name="Edsinger-Gonzales E."/>
            <person name="Havlak P."/>
            <person name="Hellsten U."/>
            <person name="Kuo D.H."/>
            <person name="Larsson T."/>
            <person name="Lv J."/>
            <person name="Arendt D."/>
            <person name="Savage R."/>
            <person name="Osoegawa K."/>
            <person name="de Jong P."/>
            <person name="Grimwood J."/>
            <person name="Chapman J.A."/>
            <person name="Shapiro H."/>
            <person name="Aerts A."/>
            <person name="Otillar R.P."/>
            <person name="Terry A.Y."/>
            <person name="Boore J.L."/>
            <person name="Grigoriev I.V."/>
            <person name="Lindberg D.R."/>
            <person name="Seaver E.C."/>
            <person name="Weisblat D.A."/>
            <person name="Putnam N.H."/>
            <person name="Rokhsar D.S."/>
        </authorList>
    </citation>
    <scope>NUCLEOTIDE SEQUENCE [LARGE SCALE GENOMIC DNA]</scope>
</reference>
<dbReference type="FunFam" id="1.20.1250.20:FF:000003">
    <property type="entry name" value="Solute carrier family 17 member 3"/>
    <property type="match status" value="1"/>
</dbReference>
<feature type="transmembrane region" description="Helical" evidence="7">
    <location>
        <begin position="323"/>
        <end position="346"/>
    </location>
</feature>
<dbReference type="OrthoDB" id="2985014at2759"/>
<keyword evidence="4" id="KW-0769">Symport</keyword>
<feature type="transmembrane region" description="Helical" evidence="7">
    <location>
        <begin position="128"/>
        <end position="148"/>
    </location>
</feature>
<keyword evidence="10" id="KW-1185">Reference proteome</keyword>
<dbReference type="HOGENOM" id="CLU_001265_5_0_1"/>
<keyword evidence="2" id="KW-0813">Transport</keyword>
<dbReference type="GeneID" id="20229868"/>
<accession>V4AB53</accession>
<evidence type="ECO:0000259" key="8">
    <source>
        <dbReference type="PROSITE" id="PS50850"/>
    </source>
</evidence>
<evidence type="ECO:0000256" key="6">
    <source>
        <dbReference type="ARBA" id="ARBA00023136"/>
    </source>
</evidence>
<evidence type="ECO:0000256" key="4">
    <source>
        <dbReference type="ARBA" id="ARBA00022847"/>
    </source>
</evidence>
<feature type="transmembrane region" description="Helical" evidence="7">
    <location>
        <begin position="190"/>
        <end position="210"/>
    </location>
</feature>
<dbReference type="CTD" id="20229868"/>
<feature type="transmembrane region" description="Helical" evidence="7">
    <location>
        <begin position="12"/>
        <end position="30"/>
    </location>
</feature>
<dbReference type="GO" id="GO:0006820">
    <property type="term" value="P:monoatomic anion transport"/>
    <property type="evidence" value="ECO:0007669"/>
    <property type="project" value="TreeGrafter"/>
</dbReference>
<evidence type="ECO:0000256" key="2">
    <source>
        <dbReference type="ARBA" id="ARBA00022448"/>
    </source>
</evidence>
<dbReference type="Pfam" id="PF07690">
    <property type="entry name" value="MFS_1"/>
    <property type="match status" value="1"/>
</dbReference>
<dbReference type="PANTHER" id="PTHR11662">
    <property type="entry name" value="SOLUTE CARRIER FAMILY 17"/>
    <property type="match status" value="1"/>
</dbReference>
<dbReference type="Proteomes" id="UP000030746">
    <property type="component" value="Unassembled WGS sequence"/>
</dbReference>
<proteinExistence type="predicted"/>
<dbReference type="SUPFAM" id="SSF103473">
    <property type="entry name" value="MFS general substrate transporter"/>
    <property type="match status" value="1"/>
</dbReference>
<keyword evidence="3 7" id="KW-0812">Transmembrane</keyword>
<dbReference type="KEGG" id="lgi:LOTGIDRAFT_104455"/>
<dbReference type="Gene3D" id="1.20.1250.20">
    <property type="entry name" value="MFS general substrate transporter like domains"/>
    <property type="match status" value="2"/>
</dbReference>
<dbReference type="InterPro" id="IPR011701">
    <property type="entry name" value="MFS"/>
</dbReference>
<dbReference type="AlphaFoldDB" id="V4AB53"/>
<evidence type="ECO:0000313" key="9">
    <source>
        <dbReference type="EMBL" id="ESO94022.1"/>
    </source>
</evidence>
<evidence type="ECO:0000256" key="5">
    <source>
        <dbReference type="ARBA" id="ARBA00022989"/>
    </source>
</evidence>
<feature type="transmembrane region" description="Helical" evidence="7">
    <location>
        <begin position="98"/>
        <end position="122"/>
    </location>
</feature>
<dbReference type="OMA" id="FLTCERT"/>
<dbReference type="InterPro" id="IPR036259">
    <property type="entry name" value="MFS_trans_sf"/>
</dbReference>
<protein>
    <recommendedName>
        <fullName evidence="8">Major facilitator superfamily (MFS) profile domain-containing protein</fullName>
    </recommendedName>
</protein>
<evidence type="ECO:0000256" key="7">
    <source>
        <dbReference type="SAM" id="Phobius"/>
    </source>
</evidence>
<keyword evidence="6 7" id="KW-0472">Membrane</keyword>
<evidence type="ECO:0000313" key="10">
    <source>
        <dbReference type="Proteomes" id="UP000030746"/>
    </source>
</evidence>
<dbReference type="InterPro" id="IPR050382">
    <property type="entry name" value="MFS_Na/Anion_cotransporter"/>
</dbReference>
<keyword evidence="5 7" id="KW-1133">Transmembrane helix</keyword>
<dbReference type="InterPro" id="IPR020846">
    <property type="entry name" value="MFS_dom"/>
</dbReference>
<organism evidence="9 10">
    <name type="scientific">Lottia gigantea</name>
    <name type="common">Giant owl limpet</name>
    <dbReference type="NCBI Taxonomy" id="225164"/>
    <lineage>
        <taxon>Eukaryota</taxon>
        <taxon>Metazoa</taxon>
        <taxon>Spiralia</taxon>
        <taxon>Lophotrochozoa</taxon>
        <taxon>Mollusca</taxon>
        <taxon>Gastropoda</taxon>
        <taxon>Patellogastropoda</taxon>
        <taxon>Lottioidea</taxon>
        <taxon>Lottiidae</taxon>
        <taxon>Lottia</taxon>
    </lineage>
</organism>
<dbReference type="PANTHER" id="PTHR11662:SF399">
    <property type="entry name" value="FI19708P1-RELATED"/>
    <property type="match status" value="1"/>
</dbReference>
<dbReference type="STRING" id="225164.V4AB53"/>
<feature type="domain" description="Major facilitator superfamily (MFS) profile" evidence="8">
    <location>
        <begin position="1"/>
        <end position="382"/>
    </location>
</feature>
<comment type="subcellular location">
    <subcellularLocation>
        <location evidence="1">Membrane</location>
        <topology evidence="1">Multi-pass membrane protein</topology>
    </subcellularLocation>
</comment>
<gene>
    <name evidence="9" type="ORF">LOTGIDRAFT_104455</name>
</gene>
<dbReference type="GO" id="GO:0015293">
    <property type="term" value="F:symporter activity"/>
    <property type="evidence" value="ECO:0007669"/>
    <property type="project" value="UniProtKB-KW"/>
</dbReference>
<evidence type="ECO:0000256" key="3">
    <source>
        <dbReference type="ARBA" id="ARBA00022692"/>
    </source>
</evidence>
<feature type="non-terminal residue" evidence="9">
    <location>
        <position position="1"/>
    </location>
</feature>
<sequence length="399" mass="44169">FDWSVEIQGYILAASSVGLALFQIPTGFLIRIAGGKFLYGLSLTGISIASLFTALAACWSEYALMTLRFIHGCLETSVLPTTMILLSKWSPAQEKSKLVTCSIVGLDVGTILGFSLSGFISSSIGWPFIYYIFGGCELVFALLWVYLITEDPESHPTISKEELDYINRYSLLDDHSQKEDLPWKDILTSLPLWSLLIANFAVIFIFYSWISHLPQLLNSVLHMNIVNNGMTSSLPHICAATSTLFAGWLSDFLENKYKVSSTLLRKLYIFFCLALDAVLFLVASFILESQLVLLCILLVFFLQGFIWSAVLTNNLDLSAEYSWFIAGSICLASAISGILGPSLNGIILGKGGLMQWKIVFYMDAAVCLIGGIVYATFGSAEDQRWGKREKKFVTDIMKG</sequence>